<accession>A0A7J6DUT2</accession>
<dbReference type="Proteomes" id="UP000583929">
    <property type="component" value="Unassembled WGS sequence"/>
</dbReference>
<gene>
    <name evidence="1" type="ORF">F8388_021961</name>
    <name evidence="2" type="ORF">G4B88_031321</name>
</gene>
<evidence type="ECO:0000313" key="4">
    <source>
        <dbReference type="Proteomes" id="UP000583929"/>
    </source>
</evidence>
<protein>
    <submittedName>
        <fullName evidence="1">Uncharacterized protein</fullName>
    </submittedName>
</protein>
<evidence type="ECO:0000313" key="1">
    <source>
        <dbReference type="EMBL" id="KAF4349851.1"/>
    </source>
</evidence>
<proteinExistence type="predicted"/>
<dbReference type="EMBL" id="JAATIQ010000200">
    <property type="protein sequence ID" value="KAF4371004.1"/>
    <property type="molecule type" value="Genomic_DNA"/>
</dbReference>
<name>A0A7J6DUT2_CANSA</name>
<dbReference type="Proteomes" id="UP000525078">
    <property type="component" value="Unassembled WGS sequence"/>
</dbReference>
<comment type="caution">
    <text evidence="1">The sequence shown here is derived from an EMBL/GenBank/DDBJ whole genome shotgun (WGS) entry which is preliminary data.</text>
</comment>
<dbReference type="EMBL" id="JAATIP010000382">
    <property type="protein sequence ID" value="KAF4349851.1"/>
    <property type="molecule type" value="Genomic_DNA"/>
</dbReference>
<dbReference type="AlphaFoldDB" id="A0A7J6DUT2"/>
<keyword evidence="4" id="KW-1185">Reference proteome</keyword>
<organism evidence="1 3">
    <name type="scientific">Cannabis sativa</name>
    <name type="common">Hemp</name>
    <name type="synonym">Marijuana</name>
    <dbReference type="NCBI Taxonomy" id="3483"/>
    <lineage>
        <taxon>Eukaryota</taxon>
        <taxon>Viridiplantae</taxon>
        <taxon>Streptophyta</taxon>
        <taxon>Embryophyta</taxon>
        <taxon>Tracheophyta</taxon>
        <taxon>Spermatophyta</taxon>
        <taxon>Magnoliopsida</taxon>
        <taxon>eudicotyledons</taxon>
        <taxon>Gunneridae</taxon>
        <taxon>Pentapetalae</taxon>
        <taxon>rosids</taxon>
        <taxon>fabids</taxon>
        <taxon>Rosales</taxon>
        <taxon>Cannabaceae</taxon>
        <taxon>Cannabis</taxon>
    </lineage>
</organism>
<evidence type="ECO:0000313" key="2">
    <source>
        <dbReference type="EMBL" id="KAF4371004.1"/>
    </source>
</evidence>
<evidence type="ECO:0000313" key="3">
    <source>
        <dbReference type="Proteomes" id="UP000525078"/>
    </source>
</evidence>
<reference evidence="3 4" key="1">
    <citation type="journal article" date="2020" name="bioRxiv">
        <title>Sequence and annotation of 42 cannabis genomes reveals extensive copy number variation in cannabinoid synthesis and pathogen resistance genes.</title>
        <authorList>
            <person name="Mckernan K.J."/>
            <person name="Helbert Y."/>
            <person name="Kane L.T."/>
            <person name="Ebling H."/>
            <person name="Zhang L."/>
            <person name="Liu B."/>
            <person name="Eaton Z."/>
            <person name="Mclaughlin S."/>
            <person name="Kingan S."/>
            <person name="Baybayan P."/>
            <person name="Concepcion G."/>
            <person name="Jordan M."/>
            <person name="Riva A."/>
            <person name="Barbazuk W."/>
            <person name="Harkins T."/>
        </authorList>
    </citation>
    <scope>NUCLEOTIDE SEQUENCE [LARGE SCALE GENOMIC DNA]</scope>
    <source>
        <strain evidence="3 4">cv. Jamaican Lion 4</strain>
        <strain evidence="2">Father</strain>
        <strain evidence="1">Mother</strain>
        <tissue evidence="1">Leaf</tissue>
    </source>
</reference>
<sequence length="88" mass="10163">MECENTRKSQKIKAGTSRFEAEQFPFLPKQVSPVASSRFSKKVAPIIDVMQDSYFTEKCSKPLYALNVVVKIIVLNFRNRHQRIVESQ</sequence>